<dbReference type="InterPro" id="IPR013589">
    <property type="entry name" value="Bac_transglu_N"/>
</dbReference>
<evidence type="ECO:0000259" key="1">
    <source>
        <dbReference type="SMART" id="SM00460"/>
    </source>
</evidence>
<dbReference type="SMART" id="SM00460">
    <property type="entry name" value="TGc"/>
    <property type="match status" value="1"/>
</dbReference>
<gene>
    <name evidence="2" type="ORF">GCM10022236_06680</name>
</gene>
<protein>
    <submittedName>
        <fullName evidence="2">Transglutaminase family protein</fullName>
    </submittedName>
</protein>
<dbReference type="Gene3D" id="3.10.620.30">
    <property type="match status" value="1"/>
</dbReference>
<comment type="caution">
    <text evidence="2">The sequence shown here is derived from an EMBL/GenBank/DDBJ whole genome shotgun (WGS) entry which is preliminary data.</text>
</comment>
<organism evidence="2 3">
    <name type="scientific">Microlunatus ginsengisoli</name>
    <dbReference type="NCBI Taxonomy" id="363863"/>
    <lineage>
        <taxon>Bacteria</taxon>
        <taxon>Bacillati</taxon>
        <taxon>Actinomycetota</taxon>
        <taxon>Actinomycetes</taxon>
        <taxon>Propionibacteriales</taxon>
        <taxon>Propionibacteriaceae</taxon>
        <taxon>Microlunatus</taxon>
    </lineage>
</organism>
<dbReference type="SUPFAM" id="SSF54001">
    <property type="entry name" value="Cysteine proteinases"/>
    <property type="match status" value="1"/>
</dbReference>
<dbReference type="EMBL" id="BAABAB010000005">
    <property type="protein sequence ID" value="GAA3607542.1"/>
    <property type="molecule type" value="Genomic_DNA"/>
</dbReference>
<feature type="domain" description="Transglutaminase-like" evidence="1">
    <location>
        <begin position="175"/>
        <end position="245"/>
    </location>
</feature>
<dbReference type="RefSeq" id="WP_344801664.1">
    <property type="nucleotide sequence ID" value="NZ_BAABAB010000005.1"/>
</dbReference>
<proteinExistence type="predicted"/>
<dbReference type="InterPro" id="IPR038765">
    <property type="entry name" value="Papain-like_cys_pep_sf"/>
</dbReference>
<evidence type="ECO:0000313" key="3">
    <source>
        <dbReference type="Proteomes" id="UP001501490"/>
    </source>
</evidence>
<sequence length="290" mass="32265">MRYRIEHTTTYSYSSEVTGSYGEFHLRPRDLDWQKCLDHEVVITPEPSDLFRHTDVYGNTKTYFHVLTPHTQLVITGISTVDISDRVLDPDRLALPWESARPSLAVDAPDSWKATDFTFGSPMVDVPDGARQYALESFTPGRPIGDAAIELMHRVYADFTYKSGSTTISTRVSDLLERMMGVCQDYAHFTVACLRSLGLAGRYVSGYLATVPPPGKERVVGADASHAWVGVWVPGAGWLYLDPTNNRLTDVSHATVAWGRDYSDVPPVKGVIFTESKKSKMKVGVDMARI</sequence>
<dbReference type="Pfam" id="PF01841">
    <property type="entry name" value="Transglut_core"/>
    <property type="match status" value="1"/>
</dbReference>
<evidence type="ECO:0000313" key="2">
    <source>
        <dbReference type="EMBL" id="GAA3607542.1"/>
    </source>
</evidence>
<dbReference type="Pfam" id="PF08379">
    <property type="entry name" value="Bact_transglu_N"/>
    <property type="match status" value="1"/>
</dbReference>
<name>A0ABP6ZF41_9ACTN</name>
<dbReference type="PANTHER" id="PTHR33490:SF7">
    <property type="entry name" value="BLR2979 PROTEIN"/>
    <property type="match status" value="1"/>
</dbReference>
<reference evidence="3" key="1">
    <citation type="journal article" date="2019" name="Int. J. Syst. Evol. Microbiol.">
        <title>The Global Catalogue of Microorganisms (GCM) 10K type strain sequencing project: providing services to taxonomists for standard genome sequencing and annotation.</title>
        <authorList>
            <consortium name="The Broad Institute Genomics Platform"/>
            <consortium name="The Broad Institute Genome Sequencing Center for Infectious Disease"/>
            <person name="Wu L."/>
            <person name="Ma J."/>
        </authorList>
    </citation>
    <scope>NUCLEOTIDE SEQUENCE [LARGE SCALE GENOMIC DNA]</scope>
    <source>
        <strain evidence="3">JCM 16929</strain>
    </source>
</reference>
<dbReference type="PANTHER" id="PTHR33490">
    <property type="entry name" value="BLR5614 PROTEIN-RELATED"/>
    <property type="match status" value="1"/>
</dbReference>
<dbReference type="InterPro" id="IPR002931">
    <property type="entry name" value="Transglutaminase-like"/>
</dbReference>
<dbReference type="Proteomes" id="UP001501490">
    <property type="component" value="Unassembled WGS sequence"/>
</dbReference>
<keyword evidence="3" id="KW-1185">Reference proteome</keyword>
<accession>A0ABP6ZF41</accession>